<organism evidence="5 6">
    <name type="scientific">Roseiterribacter gracilis</name>
    <dbReference type="NCBI Taxonomy" id="2812848"/>
    <lineage>
        <taxon>Bacteria</taxon>
        <taxon>Pseudomonadati</taxon>
        <taxon>Pseudomonadota</taxon>
        <taxon>Alphaproteobacteria</taxon>
        <taxon>Rhodospirillales</taxon>
        <taxon>Roseiterribacteraceae</taxon>
        <taxon>Roseiterribacter</taxon>
    </lineage>
</organism>
<dbReference type="GO" id="GO:0046688">
    <property type="term" value="P:response to copper ion"/>
    <property type="evidence" value="ECO:0007669"/>
    <property type="project" value="InterPro"/>
</dbReference>
<keyword evidence="6" id="KW-1185">Reference proteome</keyword>
<feature type="chain" id="PRO_5035731322" evidence="3">
    <location>
        <begin position="27"/>
        <end position="126"/>
    </location>
</feature>
<comment type="caution">
    <text evidence="5">The sequence shown here is derived from an EMBL/GenBank/DDBJ whole genome shotgun (WGS) entry which is preliminary data.</text>
</comment>
<evidence type="ECO:0000256" key="2">
    <source>
        <dbReference type="ARBA" id="ARBA00023008"/>
    </source>
</evidence>
<evidence type="ECO:0000256" key="1">
    <source>
        <dbReference type="ARBA" id="ARBA00022729"/>
    </source>
</evidence>
<keyword evidence="1 3" id="KW-0732">Signal</keyword>
<dbReference type="AlphaFoldDB" id="A0A8S8XC03"/>
<dbReference type="Proteomes" id="UP000681075">
    <property type="component" value="Unassembled WGS sequence"/>
</dbReference>
<evidence type="ECO:0000256" key="3">
    <source>
        <dbReference type="SAM" id="SignalP"/>
    </source>
</evidence>
<dbReference type="SUPFAM" id="SSF81296">
    <property type="entry name" value="E set domains"/>
    <property type="match status" value="1"/>
</dbReference>
<keyword evidence="2" id="KW-0186">Copper</keyword>
<dbReference type="InterPro" id="IPR007348">
    <property type="entry name" value="CopC_dom"/>
</dbReference>
<name>A0A8S8XC03_9PROT</name>
<feature type="domain" description="CopC" evidence="4">
    <location>
        <begin position="27"/>
        <end position="120"/>
    </location>
</feature>
<reference evidence="5" key="1">
    <citation type="submission" date="2021-02" db="EMBL/GenBank/DDBJ databases">
        <title>Genome sequence of Rhodospirillales sp. strain TMPK1 isolated from soil.</title>
        <authorList>
            <person name="Nakai R."/>
            <person name="Kusada H."/>
            <person name="Tamaki H."/>
        </authorList>
    </citation>
    <scope>NUCLEOTIDE SEQUENCE</scope>
    <source>
        <strain evidence="5">TMPK1</strain>
    </source>
</reference>
<dbReference type="RefSeq" id="WP_420241804.1">
    <property type="nucleotide sequence ID" value="NZ_BOPV01000001.1"/>
</dbReference>
<dbReference type="EMBL" id="BOPV01000001">
    <property type="protein sequence ID" value="GIL38746.1"/>
    <property type="molecule type" value="Genomic_DNA"/>
</dbReference>
<evidence type="ECO:0000259" key="4">
    <source>
        <dbReference type="Pfam" id="PF04234"/>
    </source>
</evidence>
<gene>
    <name evidence="5" type="ORF">TMPK1_09830</name>
</gene>
<proteinExistence type="predicted"/>
<evidence type="ECO:0000313" key="6">
    <source>
        <dbReference type="Proteomes" id="UP000681075"/>
    </source>
</evidence>
<dbReference type="InterPro" id="IPR014755">
    <property type="entry name" value="Cu-Rt/internalin_Ig-like"/>
</dbReference>
<sequence>MRSIFFALVAAPLAFISALQPSTAYAHAVVIEAQPRVNAAVAAGEVTIRLRYNSRLDVARSRLVLTTPGGATVQLTPQAGAGTDELVAVAQAKAPGGYRVRWQVLTLDGHLTRGDIPFRVVASASN</sequence>
<dbReference type="GO" id="GO:0005507">
    <property type="term" value="F:copper ion binding"/>
    <property type="evidence" value="ECO:0007669"/>
    <property type="project" value="InterPro"/>
</dbReference>
<dbReference type="Gene3D" id="2.60.40.1220">
    <property type="match status" value="1"/>
</dbReference>
<dbReference type="GO" id="GO:0042597">
    <property type="term" value="C:periplasmic space"/>
    <property type="evidence" value="ECO:0007669"/>
    <property type="project" value="InterPro"/>
</dbReference>
<feature type="signal peptide" evidence="3">
    <location>
        <begin position="1"/>
        <end position="26"/>
    </location>
</feature>
<dbReference type="InterPro" id="IPR014756">
    <property type="entry name" value="Ig_E-set"/>
</dbReference>
<evidence type="ECO:0000313" key="5">
    <source>
        <dbReference type="EMBL" id="GIL38746.1"/>
    </source>
</evidence>
<accession>A0A8S8XC03</accession>
<protein>
    <submittedName>
        <fullName evidence="5">Copper resistance protein</fullName>
    </submittedName>
</protein>
<dbReference type="Pfam" id="PF04234">
    <property type="entry name" value="CopC"/>
    <property type="match status" value="1"/>
</dbReference>